<dbReference type="EMBL" id="DS235812">
    <property type="protein sequence ID" value="EEB17397.1"/>
    <property type="molecule type" value="Genomic_DNA"/>
</dbReference>
<keyword evidence="4 11" id="KW-0812">Transmembrane</keyword>
<evidence type="ECO:0000256" key="2">
    <source>
        <dbReference type="ARBA" id="ARBA00004922"/>
    </source>
</evidence>
<dbReference type="Gene3D" id="1.20.144.10">
    <property type="entry name" value="Phosphatidic acid phosphatase type 2/haloperoxidase"/>
    <property type="match status" value="1"/>
</dbReference>
<comment type="function">
    <text evidence="9 11">Required for efficient N-glycosylation. Necessary for maintaining optimal levels of dolichol-linked oligosaccharides. Hydrolyzes dolichyl pyrophosphate at a very high rate and dolichyl monophosphate at a much lower rate. Does not act on phosphatidate.</text>
</comment>
<dbReference type="UniPathway" id="UPA00378"/>
<protein>
    <recommendedName>
        <fullName evidence="11">Dolichyldiphosphatase</fullName>
        <ecNumber evidence="11">3.6.1.43</ecNumber>
    </recommendedName>
</protein>
<dbReference type="GeneID" id="8238579"/>
<organism>
    <name type="scientific">Pediculus humanus subsp. corporis</name>
    <name type="common">Body louse</name>
    <dbReference type="NCBI Taxonomy" id="121224"/>
    <lineage>
        <taxon>Eukaryota</taxon>
        <taxon>Metazoa</taxon>
        <taxon>Ecdysozoa</taxon>
        <taxon>Arthropoda</taxon>
        <taxon>Hexapoda</taxon>
        <taxon>Insecta</taxon>
        <taxon>Pterygota</taxon>
        <taxon>Neoptera</taxon>
        <taxon>Paraneoptera</taxon>
        <taxon>Psocodea</taxon>
        <taxon>Troctomorpha</taxon>
        <taxon>Phthiraptera</taxon>
        <taxon>Anoplura</taxon>
        <taxon>Pediculidae</taxon>
        <taxon>Pediculus</taxon>
    </lineage>
</organism>
<feature type="transmembrane region" description="Helical" evidence="11">
    <location>
        <begin position="143"/>
        <end position="166"/>
    </location>
</feature>
<evidence type="ECO:0000313" key="15">
    <source>
        <dbReference type="Proteomes" id="UP000009046"/>
    </source>
</evidence>
<dbReference type="Pfam" id="PF01569">
    <property type="entry name" value="PAP2"/>
    <property type="match status" value="1"/>
</dbReference>
<dbReference type="OMA" id="VYATLIW"/>
<dbReference type="FunFam" id="1.20.144.10:FF:000003">
    <property type="entry name" value="Dolichyldiphosphatase 1"/>
    <property type="match status" value="1"/>
</dbReference>
<dbReference type="EnsemblMetazoa" id="PHUM463840-RA">
    <property type="protein sequence ID" value="PHUM463840-PA"/>
    <property type="gene ID" value="PHUM463840"/>
</dbReference>
<evidence type="ECO:0000256" key="6">
    <source>
        <dbReference type="ARBA" id="ARBA00022824"/>
    </source>
</evidence>
<dbReference type="KEGG" id="phu:Phum_PHUM463840"/>
<keyword evidence="6 11" id="KW-0256">Endoplasmic reticulum</keyword>
<keyword evidence="5 11" id="KW-0378">Hydrolase</keyword>
<comment type="similarity">
    <text evidence="3 11">Belongs to the dolichyldiphosphatase family.</text>
</comment>
<dbReference type="SMART" id="SM00014">
    <property type="entry name" value="acidPPc"/>
    <property type="match status" value="1"/>
</dbReference>
<feature type="domain" description="Phosphatidic acid phosphatase type 2/haloperoxidase" evidence="12">
    <location>
        <begin position="70"/>
        <end position="189"/>
    </location>
</feature>
<evidence type="ECO:0000256" key="3">
    <source>
        <dbReference type="ARBA" id="ARBA00005518"/>
    </source>
</evidence>
<dbReference type="eggNOG" id="KOG3146">
    <property type="taxonomic scope" value="Eukaryota"/>
</dbReference>
<dbReference type="OrthoDB" id="302705at2759"/>
<evidence type="ECO:0000256" key="9">
    <source>
        <dbReference type="ARBA" id="ARBA00024907"/>
    </source>
</evidence>
<evidence type="ECO:0000256" key="7">
    <source>
        <dbReference type="ARBA" id="ARBA00022989"/>
    </source>
</evidence>
<sequence length="248" mass="28938">MALEDNIKYCNLPKNVETESEYEWVPLSLTVVEYPKGDWLGRFLALASLLPFSIISGFIALILFRRDLHTISFFIGTIFNELINVILKHIFCEARPLARNSLYTEYGMPSSHSQFMWFFTTYIVYFIFIRLQHMNNKTSLETVWRGVLTTVCLLAASIVTYSRIYLQYHTWNQVLTGIVVGFIFASIWFAATFVVFTPLYPTIASWKISEFLLLRDTTLIPNVLWFEYTNSRQEARARSRKLVSMKSQ</sequence>
<accession>E0VVJ1</accession>
<evidence type="ECO:0000256" key="4">
    <source>
        <dbReference type="ARBA" id="ARBA00022692"/>
    </source>
</evidence>
<evidence type="ECO:0000256" key="8">
    <source>
        <dbReference type="ARBA" id="ARBA00023136"/>
    </source>
</evidence>
<evidence type="ECO:0000313" key="14">
    <source>
        <dbReference type="EnsemblMetazoa" id="PHUM463840-PA"/>
    </source>
</evidence>
<keyword evidence="7 11" id="KW-1133">Transmembrane helix</keyword>
<dbReference type="InterPro" id="IPR036938">
    <property type="entry name" value="PAP2/HPO_sf"/>
</dbReference>
<dbReference type="PANTHER" id="PTHR11247:SF1">
    <property type="entry name" value="DOLICHYLDIPHOSPHATASE 1"/>
    <property type="match status" value="1"/>
</dbReference>
<dbReference type="STRING" id="121224.E0VVJ1"/>
<reference evidence="13" key="2">
    <citation type="submission" date="2007-04" db="EMBL/GenBank/DDBJ databases">
        <title>The genome of the human body louse.</title>
        <authorList>
            <consortium name="The Human Body Louse Genome Consortium"/>
            <person name="Kirkness E."/>
            <person name="Walenz B."/>
            <person name="Hass B."/>
            <person name="Bruggner R."/>
            <person name="Strausberg R."/>
        </authorList>
    </citation>
    <scope>NUCLEOTIDE SEQUENCE</scope>
    <source>
        <strain evidence="13">USDA</strain>
    </source>
</reference>
<dbReference type="VEuPathDB" id="VectorBase:PHUM463840"/>
<dbReference type="GO" id="GO:0005789">
    <property type="term" value="C:endoplasmic reticulum membrane"/>
    <property type="evidence" value="ECO:0007669"/>
    <property type="project" value="UniProtKB-SubCell"/>
</dbReference>
<comment type="subcellular location">
    <subcellularLocation>
        <location evidence="1 11">Endoplasmic reticulum membrane</location>
        <topology evidence="1 11">Multi-pass membrane protein</topology>
    </subcellularLocation>
</comment>
<evidence type="ECO:0000256" key="10">
    <source>
        <dbReference type="ARBA" id="ARBA00047349"/>
    </source>
</evidence>
<name>E0VVJ1_PEDHC</name>
<dbReference type="HOGENOM" id="CLU_074922_1_2_1"/>
<dbReference type="EMBL" id="AAZO01005644">
    <property type="status" value="NOT_ANNOTATED_CDS"/>
    <property type="molecule type" value="Genomic_DNA"/>
</dbReference>
<comment type="catalytic activity">
    <reaction evidence="10 11">
        <text>a di-trans,poly-cis-dolichyl diphosphate + H2O = a di-trans,poly-cis-dolichyl phosphate + phosphate + H(+)</text>
        <dbReference type="Rhea" id="RHEA:14385"/>
        <dbReference type="Rhea" id="RHEA-COMP:19498"/>
        <dbReference type="Rhea" id="RHEA-COMP:19506"/>
        <dbReference type="ChEBI" id="CHEBI:15377"/>
        <dbReference type="ChEBI" id="CHEBI:15378"/>
        <dbReference type="ChEBI" id="CHEBI:43474"/>
        <dbReference type="ChEBI" id="CHEBI:57497"/>
        <dbReference type="ChEBI" id="CHEBI:57683"/>
        <dbReference type="EC" id="3.6.1.43"/>
    </reaction>
</comment>
<reference evidence="13" key="1">
    <citation type="submission" date="2007-04" db="EMBL/GenBank/DDBJ databases">
        <title>Annotation of Pediculus humanus corporis strain USDA.</title>
        <authorList>
            <person name="Kirkness E."/>
            <person name="Hannick L."/>
            <person name="Hass B."/>
            <person name="Bruggner R."/>
            <person name="Lawson D."/>
            <person name="Bidwell S."/>
            <person name="Joardar V."/>
            <person name="Caler E."/>
            <person name="Walenz B."/>
            <person name="Inman J."/>
            <person name="Schobel S."/>
            <person name="Galinsky K."/>
            <person name="Amedeo P."/>
            <person name="Strausberg R."/>
        </authorList>
    </citation>
    <scope>NUCLEOTIDE SEQUENCE</scope>
    <source>
        <strain evidence="13">USDA</strain>
    </source>
</reference>
<reference evidence="14" key="3">
    <citation type="submission" date="2021-02" db="UniProtKB">
        <authorList>
            <consortium name="EnsemblMetazoa"/>
        </authorList>
    </citation>
    <scope>IDENTIFICATION</scope>
    <source>
        <strain evidence="14">USDA</strain>
    </source>
</reference>
<feature type="transmembrane region" description="Helical" evidence="11">
    <location>
        <begin position="71"/>
        <end position="91"/>
    </location>
</feature>
<feature type="transmembrane region" description="Helical" evidence="11">
    <location>
        <begin position="111"/>
        <end position="131"/>
    </location>
</feature>
<dbReference type="EC" id="3.6.1.43" evidence="11"/>
<dbReference type="CDD" id="cd03382">
    <property type="entry name" value="PAP2_dolichyldiphosphatase"/>
    <property type="match status" value="1"/>
</dbReference>
<dbReference type="RefSeq" id="XP_002430135.1">
    <property type="nucleotide sequence ID" value="XM_002430090.1"/>
</dbReference>
<gene>
    <name evidence="14" type="primary">8238579</name>
    <name evidence="13" type="ORF">Phum_PHUM463840</name>
</gene>
<dbReference type="GO" id="GO:0047874">
    <property type="term" value="F:dolichyldiphosphatase activity"/>
    <property type="evidence" value="ECO:0007669"/>
    <property type="project" value="UniProtKB-UniRule"/>
</dbReference>
<proteinExistence type="inferred from homology"/>
<dbReference type="Proteomes" id="UP000009046">
    <property type="component" value="Unassembled WGS sequence"/>
</dbReference>
<feature type="transmembrane region" description="Helical" evidence="11">
    <location>
        <begin position="43"/>
        <end position="64"/>
    </location>
</feature>
<feature type="transmembrane region" description="Helical" evidence="11">
    <location>
        <begin position="178"/>
        <end position="200"/>
    </location>
</feature>
<dbReference type="InParanoid" id="E0VVJ1"/>
<evidence type="ECO:0000259" key="12">
    <source>
        <dbReference type="SMART" id="SM00014"/>
    </source>
</evidence>
<dbReference type="SUPFAM" id="SSF48317">
    <property type="entry name" value="Acid phosphatase/Vanadium-dependent haloperoxidase"/>
    <property type="match status" value="1"/>
</dbReference>
<dbReference type="GO" id="GO:0006487">
    <property type="term" value="P:protein N-linked glycosylation"/>
    <property type="evidence" value="ECO:0007669"/>
    <property type="project" value="UniProtKB-UniRule"/>
</dbReference>
<comment type="pathway">
    <text evidence="2 11">Protein modification; protein glycosylation.</text>
</comment>
<dbReference type="AlphaFoldDB" id="E0VVJ1"/>
<evidence type="ECO:0000256" key="1">
    <source>
        <dbReference type="ARBA" id="ARBA00004477"/>
    </source>
</evidence>
<dbReference type="GO" id="GO:0008610">
    <property type="term" value="P:lipid biosynthetic process"/>
    <property type="evidence" value="ECO:0007669"/>
    <property type="project" value="TreeGrafter"/>
</dbReference>
<dbReference type="InterPro" id="IPR000326">
    <property type="entry name" value="PAP2/HPO"/>
</dbReference>
<dbReference type="InterPro" id="IPR039667">
    <property type="entry name" value="Dolichyldiphosphatase_PAP2"/>
</dbReference>
<evidence type="ECO:0000313" key="13">
    <source>
        <dbReference type="EMBL" id="EEB17397.1"/>
    </source>
</evidence>
<dbReference type="PANTHER" id="PTHR11247">
    <property type="entry name" value="PALMITOYL-PROTEIN THIOESTERASE/DOLICHYLDIPHOSPHATASE 1"/>
    <property type="match status" value="1"/>
</dbReference>
<keyword evidence="15" id="KW-1185">Reference proteome</keyword>
<evidence type="ECO:0000256" key="11">
    <source>
        <dbReference type="RuleBase" id="RU367078"/>
    </source>
</evidence>
<dbReference type="CTD" id="8238579"/>
<evidence type="ECO:0000256" key="5">
    <source>
        <dbReference type="ARBA" id="ARBA00022801"/>
    </source>
</evidence>
<keyword evidence="8 11" id="KW-0472">Membrane</keyword>